<proteinExistence type="predicted"/>
<organism evidence="2 3">
    <name type="scientific">Durusdinium trenchii</name>
    <dbReference type="NCBI Taxonomy" id="1381693"/>
    <lineage>
        <taxon>Eukaryota</taxon>
        <taxon>Sar</taxon>
        <taxon>Alveolata</taxon>
        <taxon>Dinophyceae</taxon>
        <taxon>Suessiales</taxon>
        <taxon>Symbiodiniaceae</taxon>
        <taxon>Durusdinium</taxon>
    </lineage>
</organism>
<evidence type="ECO:0000256" key="1">
    <source>
        <dbReference type="SAM" id="SignalP"/>
    </source>
</evidence>
<evidence type="ECO:0008006" key="4">
    <source>
        <dbReference type="Google" id="ProtNLM"/>
    </source>
</evidence>
<keyword evidence="3" id="KW-1185">Reference proteome</keyword>
<evidence type="ECO:0000313" key="2">
    <source>
        <dbReference type="EMBL" id="CAK9096222.1"/>
    </source>
</evidence>
<sequence>MGRFRFLGNPKGLIYCVFFVWVSSPASSLPVGNPVCRPNEPAREQSVLVFLHSWNRHEAVGSGLLEHFQTKQAGARPRNHDDFRECHFRATSEAASVGVPRRICLAFGPIGRKQGRRATALPLRERV</sequence>
<accession>A0ABP0R6N5</accession>
<comment type="caution">
    <text evidence="2">The sequence shown here is derived from an EMBL/GenBank/DDBJ whole genome shotgun (WGS) entry which is preliminary data.</text>
</comment>
<dbReference type="Proteomes" id="UP001642484">
    <property type="component" value="Unassembled WGS sequence"/>
</dbReference>
<protein>
    <recommendedName>
        <fullName evidence="4">Secreted protein</fullName>
    </recommendedName>
</protein>
<feature type="chain" id="PRO_5045510060" description="Secreted protein" evidence="1">
    <location>
        <begin position="29"/>
        <end position="127"/>
    </location>
</feature>
<feature type="signal peptide" evidence="1">
    <location>
        <begin position="1"/>
        <end position="28"/>
    </location>
</feature>
<reference evidence="2 3" key="1">
    <citation type="submission" date="2024-02" db="EMBL/GenBank/DDBJ databases">
        <authorList>
            <person name="Chen Y."/>
            <person name="Shah S."/>
            <person name="Dougan E. K."/>
            <person name="Thang M."/>
            <person name="Chan C."/>
        </authorList>
    </citation>
    <scope>NUCLEOTIDE SEQUENCE [LARGE SCALE GENOMIC DNA]</scope>
</reference>
<name>A0ABP0R6N5_9DINO</name>
<keyword evidence="1" id="KW-0732">Signal</keyword>
<dbReference type="EMBL" id="CAXAMN010025583">
    <property type="protein sequence ID" value="CAK9096222.1"/>
    <property type="molecule type" value="Genomic_DNA"/>
</dbReference>
<gene>
    <name evidence="2" type="ORF">CCMP2556_LOCUS45763</name>
</gene>
<evidence type="ECO:0000313" key="3">
    <source>
        <dbReference type="Proteomes" id="UP001642484"/>
    </source>
</evidence>